<dbReference type="CDD" id="cd02440">
    <property type="entry name" value="AdoMet_MTases"/>
    <property type="match status" value="1"/>
</dbReference>
<dbReference type="SUPFAM" id="SSF53335">
    <property type="entry name" value="S-adenosyl-L-methionine-dependent methyltransferases"/>
    <property type="match status" value="1"/>
</dbReference>
<evidence type="ECO:0000313" key="2">
    <source>
        <dbReference type="EMBL" id="APC41232.1"/>
    </source>
</evidence>
<dbReference type="AlphaFoldDB" id="A0A1J0GJX8"/>
<dbReference type="Pfam" id="PF08241">
    <property type="entry name" value="Methyltransf_11"/>
    <property type="match status" value="1"/>
</dbReference>
<protein>
    <submittedName>
        <fullName evidence="2">SAM-dependent methyltransferase</fullName>
    </submittedName>
</protein>
<organism evidence="2 3">
    <name type="scientific">Clostridium estertheticum subsp. estertheticum</name>
    <dbReference type="NCBI Taxonomy" id="1552"/>
    <lineage>
        <taxon>Bacteria</taxon>
        <taxon>Bacillati</taxon>
        <taxon>Bacillota</taxon>
        <taxon>Clostridia</taxon>
        <taxon>Eubacteriales</taxon>
        <taxon>Clostridiaceae</taxon>
        <taxon>Clostridium</taxon>
    </lineage>
</organism>
<feature type="domain" description="Methyltransferase type 11" evidence="1">
    <location>
        <begin position="27"/>
        <end position="125"/>
    </location>
</feature>
<dbReference type="EMBL" id="CP015756">
    <property type="protein sequence ID" value="APC41232.1"/>
    <property type="molecule type" value="Genomic_DNA"/>
</dbReference>
<gene>
    <name evidence="2" type="ORF">A7L45_14680</name>
</gene>
<keyword evidence="2" id="KW-0489">Methyltransferase</keyword>
<reference evidence="3" key="1">
    <citation type="journal article" date="2016" name="Front. Microbiol.">
        <title>Complete Genome Sequence of Clostridium estertheticum DSM 8809, a Microbe Identified in Spoiled Vacuum Packed Beef.</title>
        <authorList>
            <person name="Yu Z."/>
            <person name="Gunn L."/>
            <person name="Brennan E."/>
            <person name="Reid R."/>
            <person name="Wall P.G."/>
            <person name="Gaora O.P."/>
            <person name="Hurley D."/>
            <person name="Bolton D."/>
            <person name="Fanning S."/>
        </authorList>
    </citation>
    <scope>NUCLEOTIDE SEQUENCE [LARGE SCALE GENOMIC DNA]</scope>
    <source>
        <strain evidence="3">DSM 8809</strain>
    </source>
</reference>
<dbReference type="GO" id="GO:0008757">
    <property type="term" value="F:S-adenosylmethionine-dependent methyltransferase activity"/>
    <property type="evidence" value="ECO:0007669"/>
    <property type="project" value="InterPro"/>
</dbReference>
<proteinExistence type="predicted"/>
<evidence type="ECO:0000259" key="1">
    <source>
        <dbReference type="Pfam" id="PF08241"/>
    </source>
</evidence>
<name>A0A1J0GJX8_9CLOT</name>
<accession>A0A1J0GJX8</accession>
<dbReference type="KEGG" id="ceu:A7L45_14680"/>
<dbReference type="InterPro" id="IPR013216">
    <property type="entry name" value="Methyltransf_11"/>
</dbReference>
<dbReference type="GO" id="GO:0032259">
    <property type="term" value="P:methylation"/>
    <property type="evidence" value="ECO:0007669"/>
    <property type="project" value="UniProtKB-KW"/>
</dbReference>
<keyword evidence="2" id="KW-0808">Transferase</keyword>
<evidence type="ECO:0000313" key="3">
    <source>
        <dbReference type="Proteomes" id="UP000182569"/>
    </source>
</evidence>
<dbReference type="OrthoDB" id="9810615at2"/>
<dbReference type="STRING" id="1552.A7L45_14680"/>
<dbReference type="Proteomes" id="UP000182569">
    <property type="component" value="Chromosome"/>
</dbReference>
<sequence length="206" mass="24235">MKEIFKQIPLYRFIMFCNDTNMDKEVLDCGAGGDCPPLSLFLECGYLTHGVEFNTKQLEESNIYSKKKEQNLNIEKGDMRQLKFKDESLSFVYSYNSVFHMTKADISKSISEMKRVLKPNGLLFVNFLSTKDSRCGQGTAVGENEYEQMDYFPVIHSYCEEYEADKYFYDMEILYKENRVLERIYEGEKIRQGFIDYIVKKTLLPF</sequence>
<dbReference type="RefSeq" id="WP_071613527.1">
    <property type="nucleotide sequence ID" value="NZ_CP015756.1"/>
</dbReference>
<dbReference type="Gene3D" id="3.40.50.150">
    <property type="entry name" value="Vaccinia Virus protein VP39"/>
    <property type="match status" value="1"/>
</dbReference>
<dbReference type="InterPro" id="IPR029063">
    <property type="entry name" value="SAM-dependent_MTases_sf"/>
</dbReference>
<keyword evidence="3" id="KW-1185">Reference proteome</keyword>